<feature type="domain" description="DUF2326" evidence="2">
    <location>
        <begin position="456"/>
        <end position="595"/>
    </location>
</feature>
<evidence type="ECO:0000313" key="3">
    <source>
        <dbReference type="EMBL" id="GFG93724.1"/>
    </source>
</evidence>
<evidence type="ECO:0000259" key="2">
    <source>
        <dbReference type="Pfam" id="PF10088"/>
    </source>
</evidence>
<protein>
    <recommendedName>
        <fullName evidence="2">DUF2326 domain-containing protein</fullName>
    </recommendedName>
</protein>
<feature type="coiled-coil region" evidence="1">
    <location>
        <begin position="345"/>
        <end position="429"/>
    </location>
</feature>
<dbReference type="Proteomes" id="UP000465360">
    <property type="component" value="Unassembled WGS sequence"/>
</dbReference>
<comment type="caution">
    <text evidence="3">The sequence shown here is derived from an EMBL/GenBank/DDBJ whole genome shotgun (WGS) entry which is preliminary data.</text>
</comment>
<reference evidence="3 4" key="1">
    <citation type="journal article" date="2019" name="Emerg. Microbes Infect.">
        <title>Comprehensive subspecies identification of 175 nontuberculous mycobacteria species based on 7547 genomic profiles.</title>
        <authorList>
            <person name="Matsumoto Y."/>
            <person name="Kinjo T."/>
            <person name="Motooka D."/>
            <person name="Nabeya D."/>
            <person name="Jung N."/>
            <person name="Uechi K."/>
            <person name="Horii T."/>
            <person name="Iida T."/>
            <person name="Fujita J."/>
            <person name="Nakamura S."/>
        </authorList>
    </citation>
    <scope>NUCLEOTIDE SEQUENCE [LARGE SCALE GENOMIC DNA]</scope>
    <source>
        <strain evidence="3 4">JCM 30725</strain>
    </source>
</reference>
<dbReference type="EMBL" id="BLKZ01000002">
    <property type="protein sequence ID" value="GFG93724.1"/>
    <property type="molecule type" value="Genomic_DNA"/>
</dbReference>
<sequence>MKLRRLYSNQPNVFSAIAFNPGLSTVLAEIRVPENQMLDTHNLGKTTVGELIDFCLLKGKSNSFFLFKHFDRFALFTFYLEVELGDGKFLTIARPVDPGSKVDFLRSDAPIDDASVLKMSHWDHVGLPFGRAKTLLNGILDFERLQPWPYRKVVGYLIRAQKDYLDVFQLGKFSGKHQDWKPFVAHLLGLTAQPVIELYEKREELTAAEVRLSELTREWGGDEVDVSLIDGLIAVKRREVDAKSAALESFQFGEEDRRRATAVVEHVESQIASLNEEFYRLTQLISRIEESLGEQQILFRPAEAERLFAEAGIVLGDQIKRDYEQLIAFNHAITAERRAALLEQQQQAATRVEEMTSQLDELNQSRTESLEFLRESDSLAKFRELSREVARDQAELATLDARRSAATRLMELRRDKRTLSEEYGQLMTAVEADIEAVSKDESSRFAELRRFFTEIVHEVLGQDAILAVRMNTAGGLDFTAEFIGNSGIATSGDHGTSYKKLLCIAFDLALLRSNLDVAFPRFVYHDGALEQLEPRKREKLIGVFRSYAQLGIQPIISVLNTDLPAPLGESPGTLEKGEIVALLHDEGDDGRLFKMPAW</sequence>
<keyword evidence="4" id="KW-1185">Reference proteome</keyword>
<dbReference type="AlphaFoldDB" id="A0A7I9YYB3"/>
<keyword evidence="1" id="KW-0175">Coiled coil</keyword>
<evidence type="ECO:0000313" key="4">
    <source>
        <dbReference type="Proteomes" id="UP000465360"/>
    </source>
</evidence>
<dbReference type="InterPro" id="IPR018760">
    <property type="entry name" value="DUF2326"/>
</dbReference>
<accession>A0A7I9YYB3</accession>
<name>A0A7I9YYB3_MYCBU</name>
<proteinExistence type="predicted"/>
<gene>
    <name evidence="3" type="ORF">MBOU_57660</name>
</gene>
<evidence type="ECO:0000256" key="1">
    <source>
        <dbReference type="SAM" id="Coils"/>
    </source>
</evidence>
<organism evidence="3 4">
    <name type="scientific">Mycobacterium bourgelatii</name>
    <dbReference type="NCBI Taxonomy" id="1273442"/>
    <lineage>
        <taxon>Bacteria</taxon>
        <taxon>Bacillati</taxon>
        <taxon>Actinomycetota</taxon>
        <taxon>Actinomycetes</taxon>
        <taxon>Mycobacteriales</taxon>
        <taxon>Mycobacteriaceae</taxon>
        <taxon>Mycobacterium</taxon>
    </lineage>
</organism>
<dbReference type="Pfam" id="PF10088">
    <property type="entry name" value="DUF2326"/>
    <property type="match status" value="1"/>
</dbReference>
<dbReference type="RefSeq" id="WP_163719416.1">
    <property type="nucleotide sequence ID" value="NZ_BLKZ01000002.1"/>
</dbReference>